<dbReference type="Gene3D" id="3.40.630.30">
    <property type="match status" value="1"/>
</dbReference>
<sequence>MRFSLETERLRLRELEVGRDEAFVLKLLNEDGFLRNIGDRGVRDLDGAARYILEGPGSSYAQNGFGLWAVEDKATGEPVGLSGLIRRDVLEHVDIGYAFLESVAGRGYATEAGAAVMAYGREVVGLTTIVAITTPDNDASGRVLEKLGLKFSGMIQLPTHDTESRYYVSG</sequence>
<keyword evidence="3" id="KW-1185">Reference proteome</keyword>
<dbReference type="PANTHER" id="PTHR43792:SF1">
    <property type="entry name" value="N-ACETYLTRANSFERASE DOMAIN-CONTAINING PROTEIN"/>
    <property type="match status" value="1"/>
</dbReference>
<dbReference type="SUPFAM" id="SSF55729">
    <property type="entry name" value="Acyl-CoA N-acyltransferases (Nat)"/>
    <property type="match status" value="1"/>
</dbReference>
<evidence type="ECO:0000313" key="3">
    <source>
        <dbReference type="Proteomes" id="UP001597216"/>
    </source>
</evidence>
<dbReference type="GO" id="GO:0016746">
    <property type="term" value="F:acyltransferase activity"/>
    <property type="evidence" value="ECO:0007669"/>
    <property type="project" value="UniProtKB-KW"/>
</dbReference>
<name>A0ABW3SWS7_9CAUL</name>
<dbReference type="RefSeq" id="WP_374347702.1">
    <property type="nucleotide sequence ID" value="NZ_JBHTLQ010000003.1"/>
</dbReference>
<keyword evidence="2" id="KW-0012">Acyltransferase</keyword>
<dbReference type="Pfam" id="PF13302">
    <property type="entry name" value="Acetyltransf_3"/>
    <property type="match status" value="1"/>
</dbReference>
<accession>A0ABW3SWS7</accession>
<evidence type="ECO:0000313" key="2">
    <source>
        <dbReference type="EMBL" id="MFD1189388.1"/>
    </source>
</evidence>
<dbReference type="InterPro" id="IPR051531">
    <property type="entry name" value="N-acetyltransferase"/>
</dbReference>
<dbReference type="InterPro" id="IPR016181">
    <property type="entry name" value="Acyl_CoA_acyltransferase"/>
</dbReference>
<feature type="domain" description="N-acetyltransferase" evidence="1">
    <location>
        <begin position="10"/>
        <end position="169"/>
    </location>
</feature>
<dbReference type="EMBL" id="JBHTLQ010000003">
    <property type="protein sequence ID" value="MFD1189388.1"/>
    <property type="molecule type" value="Genomic_DNA"/>
</dbReference>
<dbReference type="PROSITE" id="PS51186">
    <property type="entry name" value="GNAT"/>
    <property type="match status" value="1"/>
</dbReference>
<evidence type="ECO:0000259" key="1">
    <source>
        <dbReference type="PROSITE" id="PS51186"/>
    </source>
</evidence>
<protein>
    <submittedName>
        <fullName evidence="2">GNAT family N-acetyltransferase</fullName>
        <ecNumber evidence="2">2.3.-.-</ecNumber>
    </submittedName>
</protein>
<keyword evidence="2" id="KW-0808">Transferase</keyword>
<gene>
    <name evidence="2" type="ORF">ACFQ27_02260</name>
</gene>
<dbReference type="EC" id="2.3.-.-" evidence="2"/>
<dbReference type="Proteomes" id="UP001597216">
    <property type="component" value="Unassembled WGS sequence"/>
</dbReference>
<proteinExistence type="predicted"/>
<reference evidence="3" key="1">
    <citation type="journal article" date="2019" name="Int. J. Syst. Evol. Microbiol.">
        <title>The Global Catalogue of Microorganisms (GCM) 10K type strain sequencing project: providing services to taxonomists for standard genome sequencing and annotation.</title>
        <authorList>
            <consortium name="The Broad Institute Genomics Platform"/>
            <consortium name="The Broad Institute Genome Sequencing Center for Infectious Disease"/>
            <person name="Wu L."/>
            <person name="Ma J."/>
        </authorList>
    </citation>
    <scope>NUCLEOTIDE SEQUENCE [LARGE SCALE GENOMIC DNA]</scope>
    <source>
        <strain evidence="3">CCUG 55074</strain>
    </source>
</reference>
<comment type="caution">
    <text evidence="2">The sequence shown here is derived from an EMBL/GenBank/DDBJ whole genome shotgun (WGS) entry which is preliminary data.</text>
</comment>
<dbReference type="InterPro" id="IPR000182">
    <property type="entry name" value="GNAT_dom"/>
</dbReference>
<organism evidence="2 3">
    <name type="scientific">Phenylobacterium conjunctum</name>
    <dbReference type="NCBI Taxonomy" id="1298959"/>
    <lineage>
        <taxon>Bacteria</taxon>
        <taxon>Pseudomonadati</taxon>
        <taxon>Pseudomonadota</taxon>
        <taxon>Alphaproteobacteria</taxon>
        <taxon>Caulobacterales</taxon>
        <taxon>Caulobacteraceae</taxon>
        <taxon>Phenylobacterium</taxon>
    </lineage>
</organism>
<dbReference type="PANTHER" id="PTHR43792">
    <property type="entry name" value="GNAT FAMILY, PUTATIVE (AFU_ORTHOLOGUE AFUA_3G00765)-RELATED-RELATED"/>
    <property type="match status" value="1"/>
</dbReference>